<keyword evidence="2" id="KW-1185">Reference proteome</keyword>
<comment type="caution">
    <text evidence="1">The sequence shown here is derived from an EMBL/GenBank/DDBJ whole genome shotgun (WGS) entry which is preliminary data.</text>
</comment>
<evidence type="ECO:0000313" key="1">
    <source>
        <dbReference type="EMBL" id="RCH53752.1"/>
    </source>
</evidence>
<gene>
    <name evidence="1" type="ORF">DJ568_16065</name>
</gene>
<sequence length="245" mass="28103">MQFIDAEGLKTLLTDVIRQNVTPEAQAWLFAQGGLKDLSAFYTAFALMPRKTGKFQINIDESQQKQINRSREGFTINNWTTDRLARVWLLMQAEGENNDAYFNTIEKLFSTGEMNELVALYSALPVLSHPQLWVRRCAEGIRSNIGTVLEAIMYDNPYPAENLDEPAWNQMVMKAIFTEKDLTRITGLYTRVNPELARILIDYARERWAAGRQVDPALWQLAVIFVDETAINQMKRGNWENYTAG</sequence>
<dbReference type="InterPro" id="IPR047715">
    <property type="entry name" value="EboA_dom"/>
</dbReference>
<protein>
    <submittedName>
        <fullName evidence="1">Uncharacterized protein</fullName>
    </submittedName>
</protein>
<name>A0A367GJW5_9SPHI</name>
<dbReference type="Proteomes" id="UP000253209">
    <property type="component" value="Unassembled WGS sequence"/>
</dbReference>
<proteinExistence type="predicted"/>
<dbReference type="OrthoDB" id="325673at2"/>
<accession>A0A367GJW5</accession>
<dbReference type="AlphaFoldDB" id="A0A367GJW5"/>
<organism evidence="1 2">
    <name type="scientific">Mucilaginibacter hurinus</name>
    <dbReference type="NCBI Taxonomy" id="2201324"/>
    <lineage>
        <taxon>Bacteria</taxon>
        <taxon>Pseudomonadati</taxon>
        <taxon>Bacteroidota</taxon>
        <taxon>Sphingobacteriia</taxon>
        <taxon>Sphingobacteriales</taxon>
        <taxon>Sphingobacteriaceae</taxon>
        <taxon>Mucilaginibacter</taxon>
    </lineage>
</organism>
<reference evidence="1 2" key="1">
    <citation type="submission" date="2018-05" db="EMBL/GenBank/DDBJ databases">
        <title>Mucilaginibacter hurinus sp. nov., isolated from briquette warehouse soil.</title>
        <authorList>
            <person name="Choi L."/>
        </authorList>
    </citation>
    <scope>NUCLEOTIDE SEQUENCE [LARGE SCALE GENOMIC DNA]</scope>
    <source>
        <strain evidence="1 2">ZR32</strain>
    </source>
</reference>
<dbReference type="EMBL" id="QGDC01000010">
    <property type="protein sequence ID" value="RCH53752.1"/>
    <property type="molecule type" value="Genomic_DNA"/>
</dbReference>
<dbReference type="RefSeq" id="WP_114006322.1">
    <property type="nucleotide sequence ID" value="NZ_QGDC01000010.1"/>
</dbReference>
<evidence type="ECO:0000313" key="2">
    <source>
        <dbReference type="Proteomes" id="UP000253209"/>
    </source>
</evidence>
<dbReference type="NCBIfam" id="NF035938">
    <property type="entry name" value="EboA_domain"/>
    <property type="match status" value="1"/>
</dbReference>